<comment type="function">
    <text evidence="5">Regulatory subunit of the dolichol-phosphate mannose (DPM) synthase complex; essential for the ER localization.</text>
</comment>
<evidence type="ECO:0000313" key="7">
    <source>
        <dbReference type="Proteomes" id="UP001428341"/>
    </source>
</evidence>
<comment type="caution">
    <text evidence="6">The sequence shown here is derived from an EMBL/GenBank/DDBJ whole genome shotgun (WGS) entry which is preliminary data.</text>
</comment>
<comment type="subcellular location">
    <subcellularLocation>
        <location evidence="5">Endoplasmic reticulum membrane</location>
        <topology evidence="5">Multi-pass membrane protein</topology>
    </subcellularLocation>
    <subcellularLocation>
        <location evidence="1">Membrane</location>
        <topology evidence="1">Multi-pass membrane protein</topology>
    </subcellularLocation>
</comment>
<evidence type="ECO:0000256" key="1">
    <source>
        <dbReference type="ARBA" id="ARBA00004141"/>
    </source>
</evidence>
<name>A0AAP0QQ32_9ROSI</name>
<dbReference type="EMBL" id="JBCGBO010000003">
    <property type="protein sequence ID" value="KAK9215008.1"/>
    <property type="molecule type" value="Genomic_DNA"/>
</dbReference>
<evidence type="ECO:0000256" key="4">
    <source>
        <dbReference type="ARBA" id="ARBA00023136"/>
    </source>
</evidence>
<proteinExistence type="inferred from homology"/>
<sequence>MELADRVVGFLLSFISLSIFTYYTFWVIILVSIQHILKYIFLAFYKLRIGLIFVYSHIVGCSAICRQ</sequence>
<evidence type="ECO:0000256" key="5">
    <source>
        <dbReference type="RuleBase" id="RU365084"/>
    </source>
</evidence>
<dbReference type="GO" id="GO:0030234">
    <property type="term" value="F:enzyme regulator activity"/>
    <property type="evidence" value="ECO:0007669"/>
    <property type="project" value="UniProtKB-UniRule"/>
</dbReference>
<dbReference type="Pfam" id="PF07297">
    <property type="entry name" value="DPM2"/>
    <property type="match status" value="1"/>
</dbReference>
<dbReference type="Proteomes" id="UP001428341">
    <property type="component" value="Unassembled WGS sequence"/>
</dbReference>
<comment type="subunit">
    <text evidence="5">Component of the dolichol-phosphate mannose (DPM) synthase complex.</text>
</comment>
<evidence type="ECO:0000256" key="3">
    <source>
        <dbReference type="ARBA" id="ARBA00022989"/>
    </source>
</evidence>
<evidence type="ECO:0000256" key="2">
    <source>
        <dbReference type="ARBA" id="ARBA00022692"/>
    </source>
</evidence>
<dbReference type="GO" id="GO:0005789">
    <property type="term" value="C:endoplasmic reticulum membrane"/>
    <property type="evidence" value="ECO:0007669"/>
    <property type="project" value="UniProtKB-SubCell"/>
</dbReference>
<dbReference type="AlphaFoldDB" id="A0AAP0QQ32"/>
<keyword evidence="5" id="KW-0256">Endoplasmic reticulum</keyword>
<gene>
    <name evidence="6" type="ORF">WN944_007011</name>
</gene>
<dbReference type="GO" id="GO:0180047">
    <property type="term" value="P:dolichol phosphate mannose biosynthetic process"/>
    <property type="evidence" value="ECO:0007669"/>
    <property type="project" value="InterPro"/>
</dbReference>
<keyword evidence="3 5" id="KW-1133">Transmembrane helix</keyword>
<evidence type="ECO:0000313" key="6">
    <source>
        <dbReference type="EMBL" id="KAK9215008.1"/>
    </source>
</evidence>
<keyword evidence="4 5" id="KW-0472">Membrane</keyword>
<keyword evidence="7" id="KW-1185">Reference proteome</keyword>
<protein>
    <recommendedName>
        <fullName evidence="5">Dolichol phosphate-mannose biosynthesis regulatory protein</fullName>
    </recommendedName>
</protein>
<keyword evidence="2 5" id="KW-0812">Transmembrane</keyword>
<organism evidence="6 7">
    <name type="scientific">Citrus x changshan-huyou</name>
    <dbReference type="NCBI Taxonomy" id="2935761"/>
    <lineage>
        <taxon>Eukaryota</taxon>
        <taxon>Viridiplantae</taxon>
        <taxon>Streptophyta</taxon>
        <taxon>Embryophyta</taxon>
        <taxon>Tracheophyta</taxon>
        <taxon>Spermatophyta</taxon>
        <taxon>Magnoliopsida</taxon>
        <taxon>eudicotyledons</taxon>
        <taxon>Gunneridae</taxon>
        <taxon>Pentapetalae</taxon>
        <taxon>rosids</taxon>
        <taxon>malvids</taxon>
        <taxon>Sapindales</taxon>
        <taxon>Rutaceae</taxon>
        <taxon>Aurantioideae</taxon>
        <taxon>Citrus</taxon>
    </lineage>
</organism>
<feature type="transmembrane region" description="Helical" evidence="5">
    <location>
        <begin position="39"/>
        <end position="65"/>
    </location>
</feature>
<reference evidence="6 7" key="1">
    <citation type="submission" date="2024-05" db="EMBL/GenBank/DDBJ databases">
        <title>Haplotype-resolved chromosome-level genome assembly of Huyou (Citrus changshanensis).</title>
        <authorList>
            <person name="Miao C."/>
            <person name="Chen W."/>
            <person name="Wu Y."/>
            <person name="Wang L."/>
            <person name="Zhao S."/>
            <person name="Grierson D."/>
            <person name="Xu C."/>
            <person name="Chen K."/>
        </authorList>
    </citation>
    <scope>NUCLEOTIDE SEQUENCE [LARGE SCALE GENOMIC DNA]</scope>
    <source>
        <strain evidence="6">01-14</strain>
        <tissue evidence="6">Leaf</tissue>
    </source>
</reference>
<feature type="transmembrane region" description="Helical" evidence="5">
    <location>
        <begin position="7"/>
        <end position="33"/>
    </location>
</feature>
<comment type="similarity">
    <text evidence="5">Belongs to the DPM2 family.</text>
</comment>
<accession>A0AAP0QQ32</accession>
<dbReference type="InterPro" id="IPR009914">
    <property type="entry name" value="DPM2"/>
</dbReference>
<comment type="pathway">
    <text evidence="5">Protein modification; protein glycosylation.</text>
</comment>